<evidence type="ECO:0000256" key="1">
    <source>
        <dbReference type="SAM" id="Phobius"/>
    </source>
</evidence>
<name>A0ABT4CTN9_9CLOT</name>
<accession>A0ABT4CTN9</accession>
<organism evidence="2 3">
    <name type="scientific">Clostridium ganghwense</name>
    <dbReference type="NCBI Taxonomy" id="312089"/>
    <lineage>
        <taxon>Bacteria</taxon>
        <taxon>Bacillati</taxon>
        <taxon>Bacillota</taxon>
        <taxon>Clostridia</taxon>
        <taxon>Eubacteriales</taxon>
        <taxon>Clostridiaceae</taxon>
        <taxon>Clostridium</taxon>
    </lineage>
</organism>
<evidence type="ECO:0000313" key="2">
    <source>
        <dbReference type="EMBL" id="MCY6372441.1"/>
    </source>
</evidence>
<keyword evidence="3" id="KW-1185">Reference proteome</keyword>
<sequence length="170" mass="20029">MSLTVTIKPKVIKFSTQQLEQWKEEHDESSYGFGESIVGNYLKSQGYSVHQQYNICGGNKLGKYPEGEEIIRKYFGEERFWEARKLFEVFYPFRDPKRHPFEEPDLLVYKPDPEEMRLVEVKRLDTRDKLRKGQVKGLVLFAVLLNIPIDVYIAVPQGKEYSGEDIVWEF</sequence>
<evidence type="ECO:0008006" key="4">
    <source>
        <dbReference type="Google" id="ProtNLM"/>
    </source>
</evidence>
<comment type="caution">
    <text evidence="2">The sequence shown here is derived from an EMBL/GenBank/DDBJ whole genome shotgun (WGS) entry which is preliminary data.</text>
</comment>
<dbReference type="Proteomes" id="UP001079657">
    <property type="component" value="Unassembled WGS sequence"/>
</dbReference>
<keyword evidence="1" id="KW-0472">Membrane</keyword>
<keyword evidence="1" id="KW-1133">Transmembrane helix</keyword>
<dbReference type="EMBL" id="JAPQES010000007">
    <property type="protein sequence ID" value="MCY6372441.1"/>
    <property type="molecule type" value="Genomic_DNA"/>
</dbReference>
<evidence type="ECO:0000313" key="3">
    <source>
        <dbReference type="Proteomes" id="UP001079657"/>
    </source>
</evidence>
<feature type="transmembrane region" description="Helical" evidence="1">
    <location>
        <begin position="137"/>
        <end position="155"/>
    </location>
</feature>
<protein>
    <recommendedName>
        <fullName evidence="4">Endonuclease</fullName>
    </recommendedName>
</protein>
<gene>
    <name evidence="2" type="ORF">OXH55_17575</name>
</gene>
<dbReference type="RefSeq" id="WP_268051432.1">
    <property type="nucleotide sequence ID" value="NZ_JAPQES010000007.1"/>
</dbReference>
<keyword evidence="1" id="KW-0812">Transmembrane</keyword>
<reference evidence="2" key="1">
    <citation type="submission" date="2022-12" db="EMBL/GenBank/DDBJ databases">
        <authorList>
            <person name="Wang J."/>
        </authorList>
    </citation>
    <scope>NUCLEOTIDE SEQUENCE</scope>
    <source>
        <strain evidence="2">HY-42-06</strain>
    </source>
</reference>
<proteinExistence type="predicted"/>